<comment type="caution">
    <text evidence="2">The sequence shown here is derived from an EMBL/GenBank/DDBJ whole genome shotgun (WGS) entry which is preliminary data.</text>
</comment>
<reference evidence="3" key="1">
    <citation type="journal article" date="2019" name="Int. J. Syst. Evol. Microbiol.">
        <title>The Global Catalogue of Microorganisms (GCM) 10K type strain sequencing project: providing services to taxonomists for standard genome sequencing and annotation.</title>
        <authorList>
            <consortium name="The Broad Institute Genomics Platform"/>
            <consortium name="The Broad Institute Genome Sequencing Center for Infectious Disease"/>
            <person name="Wu L."/>
            <person name="Ma J."/>
        </authorList>
    </citation>
    <scope>NUCLEOTIDE SEQUENCE [LARGE SCALE GENOMIC DNA]</scope>
    <source>
        <strain evidence="3">CCUG 39970</strain>
    </source>
</reference>
<name>A0ABV8Y893_9DEIO</name>
<dbReference type="Proteomes" id="UP001595939">
    <property type="component" value="Unassembled WGS sequence"/>
</dbReference>
<protein>
    <submittedName>
        <fullName evidence="2">Uncharacterized protein</fullName>
    </submittedName>
</protein>
<feature type="signal peptide" evidence="1">
    <location>
        <begin position="1"/>
        <end position="21"/>
    </location>
</feature>
<sequence length="164" mass="17645">MKRLMMTVLLAASATSVAQLALDPLPAVLADVTRSPQVVWYAPQLTRADVAETLRRAMVEQGVQVYLITTEADMYRPGSLAFHLALAGATTYLVPPGTSAPFLLSAQLGAEGPGVALPGPSTPVTPARLAQLRRWAANVTRRAPVPLPLLVHTWLQRVRHLTTH</sequence>
<dbReference type="RefSeq" id="WP_380129906.1">
    <property type="nucleotide sequence ID" value="NZ_JBHSEG010000008.1"/>
</dbReference>
<dbReference type="EMBL" id="JBHSEG010000008">
    <property type="protein sequence ID" value="MFC4455189.1"/>
    <property type="molecule type" value="Genomic_DNA"/>
</dbReference>
<organism evidence="2 3">
    <name type="scientific">Deinococcus sonorensis</name>
    <dbReference type="NCBI Taxonomy" id="309891"/>
    <lineage>
        <taxon>Bacteria</taxon>
        <taxon>Thermotogati</taxon>
        <taxon>Deinococcota</taxon>
        <taxon>Deinococci</taxon>
        <taxon>Deinococcales</taxon>
        <taxon>Deinococcaceae</taxon>
        <taxon>Deinococcus</taxon>
    </lineage>
</organism>
<accession>A0ABV8Y893</accession>
<feature type="chain" id="PRO_5046831428" evidence="1">
    <location>
        <begin position="22"/>
        <end position="164"/>
    </location>
</feature>
<proteinExistence type="predicted"/>
<evidence type="ECO:0000256" key="1">
    <source>
        <dbReference type="SAM" id="SignalP"/>
    </source>
</evidence>
<evidence type="ECO:0000313" key="2">
    <source>
        <dbReference type="EMBL" id="MFC4455189.1"/>
    </source>
</evidence>
<gene>
    <name evidence="2" type="ORF">ACFO0P_15530</name>
</gene>
<keyword evidence="3" id="KW-1185">Reference proteome</keyword>
<keyword evidence="1" id="KW-0732">Signal</keyword>
<evidence type="ECO:0000313" key="3">
    <source>
        <dbReference type="Proteomes" id="UP001595939"/>
    </source>
</evidence>